<dbReference type="Proteomes" id="UP000184082">
    <property type="component" value="Unassembled WGS sequence"/>
</dbReference>
<feature type="domain" description="Polymerase/histidinol phosphatase N-terminal" evidence="4">
    <location>
        <begin position="5"/>
        <end position="79"/>
    </location>
</feature>
<dbReference type="NCBIfam" id="NF006702">
    <property type="entry name" value="PRK09248.1"/>
    <property type="match status" value="1"/>
</dbReference>
<evidence type="ECO:0000256" key="3">
    <source>
        <dbReference type="ARBA" id="ARBA00022833"/>
    </source>
</evidence>
<reference evidence="5 6" key="1">
    <citation type="submission" date="2016-11" db="EMBL/GenBank/DDBJ databases">
        <authorList>
            <person name="Jaros S."/>
            <person name="Januszkiewicz K."/>
            <person name="Wedrychowicz H."/>
        </authorList>
    </citation>
    <scope>NUCLEOTIDE SEQUENCE [LARGE SCALE GENOMIC DNA]</scope>
    <source>
        <strain evidence="5 6">DSM 14501</strain>
    </source>
</reference>
<dbReference type="InterPro" id="IPR023710">
    <property type="entry name" value="Phosphatase_YcdX_put"/>
</dbReference>
<dbReference type="GO" id="GO:0005829">
    <property type="term" value="C:cytosol"/>
    <property type="evidence" value="ECO:0007669"/>
    <property type="project" value="TreeGrafter"/>
</dbReference>
<dbReference type="EMBL" id="FRAJ01000005">
    <property type="protein sequence ID" value="SHJ90683.1"/>
    <property type="molecule type" value="Genomic_DNA"/>
</dbReference>
<dbReference type="InterPro" id="IPR004013">
    <property type="entry name" value="PHP_dom"/>
</dbReference>
<keyword evidence="2 5" id="KW-0378">Hydrolase</keyword>
<dbReference type="HAMAP" id="MF_01561">
    <property type="entry name" value="YcdX_phosphat"/>
    <property type="match status" value="1"/>
</dbReference>
<evidence type="ECO:0000313" key="6">
    <source>
        <dbReference type="Proteomes" id="UP000184082"/>
    </source>
</evidence>
<dbReference type="InterPro" id="IPR003141">
    <property type="entry name" value="Pol/His_phosphatase_N"/>
</dbReference>
<dbReference type="PANTHER" id="PTHR36928:SF1">
    <property type="entry name" value="PHOSPHATASE YCDX-RELATED"/>
    <property type="match status" value="1"/>
</dbReference>
<keyword evidence="3" id="KW-0862">Zinc</keyword>
<dbReference type="AlphaFoldDB" id="A0A1M6N4Z1"/>
<accession>A0A1M6N4Z1</accession>
<dbReference type="STRING" id="1121266.SAMN02745883_00797"/>
<dbReference type="RefSeq" id="WP_072966080.1">
    <property type="nucleotide sequence ID" value="NZ_FRAJ01000005.1"/>
</dbReference>
<dbReference type="SMART" id="SM00481">
    <property type="entry name" value="POLIIIAc"/>
    <property type="match status" value="1"/>
</dbReference>
<sequence>MKLILDTHIHTISSGHAYSSVHDYVKAAIQRGIELFAITDHGPAMPGGPHIFHIGNQRVIPREIDGIEILRGVEANIINYDGKIDIEERYLKRLDLVLASLHDVCIKPGSVEENTMAFINVMKNKYVDIIAHPGNPKFPIDIDKFVKAAKENDVIIEINNSSFTNPGRKGSRENCIEIAKKAKELGVKIIAGSDAHISFDLGKFDKVIEVFKLVQMPEELIMNISKEKLKRYLKNKGKALSEKTSVPFK</sequence>
<dbReference type="Pfam" id="PF02811">
    <property type="entry name" value="PHP"/>
    <property type="match status" value="1"/>
</dbReference>
<dbReference type="GO" id="GO:0008270">
    <property type="term" value="F:zinc ion binding"/>
    <property type="evidence" value="ECO:0007669"/>
    <property type="project" value="InterPro"/>
</dbReference>
<dbReference type="PANTHER" id="PTHR36928">
    <property type="entry name" value="PHOSPHATASE YCDX-RELATED"/>
    <property type="match status" value="1"/>
</dbReference>
<organism evidence="5 6">
    <name type="scientific">Caminicella sporogenes DSM 14501</name>
    <dbReference type="NCBI Taxonomy" id="1121266"/>
    <lineage>
        <taxon>Bacteria</taxon>
        <taxon>Bacillati</taxon>
        <taxon>Bacillota</taxon>
        <taxon>Clostridia</taxon>
        <taxon>Peptostreptococcales</taxon>
        <taxon>Caminicellaceae</taxon>
        <taxon>Caminicella</taxon>
    </lineage>
</organism>
<evidence type="ECO:0000259" key="4">
    <source>
        <dbReference type="SMART" id="SM00481"/>
    </source>
</evidence>
<keyword evidence="6" id="KW-1185">Reference proteome</keyword>
<evidence type="ECO:0000256" key="1">
    <source>
        <dbReference type="ARBA" id="ARBA00022723"/>
    </source>
</evidence>
<dbReference type="CDD" id="cd07437">
    <property type="entry name" value="PHP_HisPPase_Ycdx_like"/>
    <property type="match status" value="1"/>
</dbReference>
<evidence type="ECO:0000256" key="2">
    <source>
        <dbReference type="ARBA" id="ARBA00022801"/>
    </source>
</evidence>
<name>A0A1M6N4Z1_9FIRM</name>
<evidence type="ECO:0000313" key="5">
    <source>
        <dbReference type="EMBL" id="SHJ90683.1"/>
    </source>
</evidence>
<protein>
    <submittedName>
        <fullName evidence="5">Putative hydrolase</fullName>
    </submittedName>
</protein>
<dbReference type="SUPFAM" id="SSF89550">
    <property type="entry name" value="PHP domain-like"/>
    <property type="match status" value="1"/>
</dbReference>
<gene>
    <name evidence="5" type="ORF">SAMN02745883_00797</name>
</gene>
<dbReference type="Gene3D" id="3.20.20.140">
    <property type="entry name" value="Metal-dependent hydrolases"/>
    <property type="match status" value="1"/>
</dbReference>
<dbReference type="GO" id="GO:0042578">
    <property type="term" value="F:phosphoric ester hydrolase activity"/>
    <property type="evidence" value="ECO:0007669"/>
    <property type="project" value="TreeGrafter"/>
</dbReference>
<dbReference type="InterPro" id="IPR016195">
    <property type="entry name" value="Pol/histidinol_Pase-like"/>
</dbReference>
<keyword evidence="1" id="KW-0479">Metal-binding</keyword>
<proteinExistence type="inferred from homology"/>
<dbReference type="InterPro" id="IPR050243">
    <property type="entry name" value="PHP_phosphatase"/>
</dbReference>